<keyword evidence="2" id="KW-0812">Transmembrane</keyword>
<name>A0A2H1WJ09_SPOFR</name>
<organism evidence="3">
    <name type="scientific">Spodoptera frugiperda</name>
    <name type="common">Fall armyworm</name>
    <dbReference type="NCBI Taxonomy" id="7108"/>
    <lineage>
        <taxon>Eukaryota</taxon>
        <taxon>Metazoa</taxon>
        <taxon>Ecdysozoa</taxon>
        <taxon>Arthropoda</taxon>
        <taxon>Hexapoda</taxon>
        <taxon>Insecta</taxon>
        <taxon>Pterygota</taxon>
        <taxon>Neoptera</taxon>
        <taxon>Endopterygota</taxon>
        <taxon>Lepidoptera</taxon>
        <taxon>Glossata</taxon>
        <taxon>Ditrysia</taxon>
        <taxon>Noctuoidea</taxon>
        <taxon>Noctuidae</taxon>
        <taxon>Amphipyrinae</taxon>
        <taxon>Spodoptera</taxon>
    </lineage>
</organism>
<gene>
    <name evidence="3" type="ORF">SFRICE_012740</name>
</gene>
<reference evidence="3" key="1">
    <citation type="submission" date="2016-07" db="EMBL/GenBank/DDBJ databases">
        <authorList>
            <person name="Bretaudeau A."/>
        </authorList>
    </citation>
    <scope>NUCLEOTIDE SEQUENCE</scope>
    <source>
        <strain evidence="3">Rice</strain>
        <tissue evidence="3">Whole body</tissue>
    </source>
</reference>
<keyword evidence="2" id="KW-1133">Transmembrane helix</keyword>
<dbReference type="AlphaFoldDB" id="A0A2H1WJ09"/>
<dbReference type="EMBL" id="ODYU01008658">
    <property type="protein sequence ID" value="SOQ52434.1"/>
    <property type="molecule type" value="Genomic_DNA"/>
</dbReference>
<feature type="transmembrane region" description="Helical" evidence="2">
    <location>
        <begin position="263"/>
        <end position="285"/>
    </location>
</feature>
<evidence type="ECO:0000313" key="3">
    <source>
        <dbReference type="EMBL" id="SOQ52434.1"/>
    </source>
</evidence>
<evidence type="ECO:0000256" key="2">
    <source>
        <dbReference type="SAM" id="Phobius"/>
    </source>
</evidence>
<feature type="transmembrane region" description="Helical" evidence="2">
    <location>
        <begin position="233"/>
        <end position="251"/>
    </location>
</feature>
<feature type="region of interest" description="Disordered" evidence="1">
    <location>
        <begin position="1"/>
        <end position="23"/>
    </location>
</feature>
<protein>
    <submittedName>
        <fullName evidence="3">SFRICE_012740</fullName>
    </submittedName>
</protein>
<keyword evidence="2" id="KW-0472">Membrane</keyword>
<evidence type="ECO:0000256" key="1">
    <source>
        <dbReference type="SAM" id="MobiDB-lite"/>
    </source>
</evidence>
<proteinExistence type="predicted"/>
<accession>A0A2H1WJ09</accession>
<sequence>MGDNHPMTAPWARREGVTSPALGEERGSVRLLLTKNHPVPTLASEWPLNEQTDHLMVSNRHRPCGQPKHQRHYKCVAGLLGVRNLRVVWGSGIGKIGKGGGKSSNFFSRQGEPRGECQTLNDRKASVNPLGSPQLRIRHQPYSVPSVVGVSLLPYPGHNSRLRATIEKFFENPKKGPVILCPTRESNPRPLVRQSHLRPLHQRGLKGSLAFPIFPIPDSKTTLKFLTPKRPRCAIILRFCGSIWLPPIIFIPTHNLELVKLCFFYMERCVLLMCCLLSMASLLSIHRILELRIFLAQLHRENHPLASHALGEARGSVRLLLTKNHPFLLLLLEPEPR</sequence>